<accession>A0ABX2E8I0</accession>
<comment type="caution">
    <text evidence="3">The sequence shown here is derived from an EMBL/GenBank/DDBJ whole genome shotgun (WGS) entry which is preliminary data.</text>
</comment>
<dbReference type="InterPro" id="IPR013320">
    <property type="entry name" value="ConA-like_dom_sf"/>
</dbReference>
<gene>
    <name evidence="3" type="ORF">HNV10_14305</name>
</gene>
<sequence length="306" mass="34753">MRIRVTLLSIFLILFFVECSSNDNSREFEPFTDDGEIINDDEIPVPENYADIDFSNWKVTLPVDENNNGSPDEYQPLELVNGGYRTNASIQPYMYDDVSDSSIEFYTLPGVSTTNSTYSRTELRELINPSNARENWSLEEGGTMTGRLKVVDVSEDNESSRQYHTTIVMQIHGIISIEDMATHGFSSNNGPPLIKMRWIDGYIYAYKKSLVDESTSGDDLLINSSDIWVDASTNMGYVGFEEFEFRITASAGRLELQLNDDTPLVYEDISMDKWPFENYFKAGNYLGSTAEGAFAKVKYYELEVTH</sequence>
<evidence type="ECO:0000313" key="3">
    <source>
        <dbReference type="EMBL" id="NRD24428.1"/>
    </source>
</evidence>
<dbReference type="Proteomes" id="UP000805085">
    <property type="component" value="Unassembled WGS sequence"/>
</dbReference>
<keyword evidence="3" id="KW-0456">Lyase</keyword>
<evidence type="ECO:0000256" key="1">
    <source>
        <dbReference type="SAM" id="SignalP"/>
    </source>
</evidence>
<reference evidence="3 4" key="1">
    <citation type="journal article" date="2015" name="Int. J. Syst. Evol. Microbiol.">
        <title>Winogradskyella litoriviva sp. nov., isolated from coastal seawater.</title>
        <authorList>
            <person name="Nedashkovskaya O.I."/>
            <person name="Kukhlevskiy A.D."/>
            <person name="Zhukova N.V."/>
            <person name="Kim S.J."/>
            <person name="Rhee S.K."/>
            <person name="Mikhailov V.V."/>
        </authorList>
    </citation>
    <scope>NUCLEOTIDE SEQUENCE [LARGE SCALE GENOMIC DNA]</scope>
    <source>
        <strain evidence="3 4">KMM6491</strain>
    </source>
</reference>
<keyword evidence="4" id="KW-1185">Reference proteome</keyword>
<dbReference type="GO" id="GO:0016829">
    <property type="term" value="F:lyase activity"/>
    <property type="evidence" value="ECO:0007669"/>
    <property type="project" value="UniProtKB-KW"/>
</dbReference>
<dbReference type="Gene3D" id="2.60.120.200">
    <property type="match status" value="1"/>
</dbReference>
<organism evidence="3 4">
    <name type="scientific">Winogradskyella litoriviva</name>
    <dbReference type="NCBI Taxonomy" id="1220182"/>
    <lineage>
        <taxon>Bacteria</taxon>
        <taxon>Pseudomonadati</taxon>
        <taxon>Bacteroidota</taxon>
        <taxon>Flavobacteriia</taxon>
        <taxon>Flavobacteriales</taxon>
        <taxon>Flavobacteriaceae</taxon>
        <taxon>Winogradskyella</taxon>
    </lineage>
</organism>
<proteinExistence type="predicted"/>
<dbReference type="EMBL" id="JABRWQ010000006">
    <property type="protein sequence ID" value="NRD24428.1"/>
    <property type="molecule type" value="Genomic_DNA"/>
</dbReference>
<feature type="signal peptide" evidence="1">
    <location>
        <begin position="1"/>
        <end position="21"/>
    </location>
</feature>
<evidence type="ECO:0000313" key="4">
    <source>
        <dbReference type="Proteomes" id="UP000805085"/>
    </source>
</evidence>
<name>A0ABX2E8I0_9FLAO</name>
<dbReference type="RefSeq" id="WP_173302080.1">
    <property type="nucleotide sequence ID" value="NZ_JABRWQ010000006.1"/>
</dbReference>
<feature type="domain" description="Alginate lyase 2" evidence="2">
    <location>
        <begin position="52"/>
        <end position="306"/>
    </location>
</feature>
<dbReference type="Pfam" id="PF08787">
    <property type="entry name" value="Alginate_lyase2"/>
    <property type="match status" value="1"/>
</dbReference>
<evidence type="ECO:0000259" key="2">
    <source>
        <dbReference type="Pfam" id="PF08787"/>
    </source>
</evidence>
<dbReference type="SUPFAM" id="SSF49899">
    <property type="entry name" value="Concanavalin A-like lectins/glucanases"/>
    <property type="match status" value="1"/>
</dbReference>
<feature type="chain" id="PRO_5045067643" evidence="1">
    <location>
        <begin position="22"/>
        <end position="306"/>
    </location>
</feature>
<dbReference type="InterPro" id="IPR014895">
    <property type="entry name" value="Alginate_lyase_2"/>
</dbReference>
<keyword evidence="1" id="KW-0732">Signal</keyword>
<protein>
    <submittedName>
        <fullName evidence="3">Polysaccharide lyase family 7 protein</fullName>
    </submittedName>
</protein>